<evidence type="ECO:0000259" key="5">
    <source>
        <dbReference type="Pfam" id="PF00676"/>
    </source>
</evidence>
<feature type="coiled-coil region" evidence="4">
    <location>
        <begin position="299"/>
        <end position="344"/>
    </location>
</feature>
<gene>
    <name evidence="6" type="ORF">DW687_09120</name>
</gene>
<sequence length="613" mass="69408">MNINNQKIVELFYKMLKVRVFEEKLASLYEEGKIHTNLYLSIGQEAVSAGAMAAINGKDKVFTSHRNFAASICLEMDIEKMFREIMGLDGGYTDGVAGPGYFADMKADIYGASAVPAGNVSVATGVAMGEKIHHTNNIVVSFIGDGAVNEGVFSESVNMASMFKLPIIYLVENNGYAKGQSFSKTSTVKDIASRASSYSIPGIIVDGNNVLDMYEAMLTASSYVRGGKGPIILEAKTYRFSGHHLADKALYRSSKELRAWFDKCPIKLLSNYMLQNMVGIDDDLQMMKDTISAEMDRIINKILNEKEIPKEELEEKEEEKISKKTQIEEELKALLEQKEFLKQADTSVMIEEPKLKSTFTEKDAVGDSEEEIRANDKVFDEIKRLKNIFPERDDTPKEELSVEDILRNGHTHTLISNTDGFADVDFRDTIRKRPEKEEKKEVVTEEEKRYISNAENVLENIFKEIDEEEKKYTTTVVNSDIYDDISMKANIADGYEKEDEDKITFVNASVGESSDYNDLRKQNIETFDDFDFENRYDDTYKDDLFSNYNEDDDIIKEYMKSLNMNSEQPFTVSTRGSSPVIDLSDGNDVSDLHNMLEMEDEAELDLDIFGEGR</sequence>
<dbReference type="Gene3D" id="3.40.50.970">
    <property type="match status" value="1"/>
</dbReference>
<comment type="cofactor">
    <cofactor evidence="1">
        <name>thiamine diphosphate</name>
        <dbReference type="ChEBI" id="CHEBI:58937"/>
    </cofactor>
</comment>
<dbReference type="AlphaFoldDB" id="A0A3E3DX05"/>
<dbReference type="Pfam" id="PF00676">
    <property type="entry name" value="E1_dh"/>
    <property type="match status" value="1"/>
</dbReference>
<evidence type="ECO:0000313" key="6">
    <source>
        <dbReference type="EMBL" id="RGD73509.1"/>
    </source>
</evidence>
<dbReference type="InterPro" id="IPR001017">
    <property type="entry name" value="DH_E1"/>
</dbReference>
<dbReference type="PANTHER" id="PTHR11516">
    <property type="entry name" value="PYRUVATE DEHYDROGENASE E1 COMPONENT, ALPHA SUBUNIT BACTERIAL AND ORGANELLAR"/>
    <property type="match status" value="1"/>
</dbReference>
<keyword evidence="3" id="KW-0786">Thiamine pyrophosphate</keyword>
<proteinExistence type="predicted"/>
<dbReference type="EMBL" id="QUSM01000005">
    <property type="protein sequence ID" value="RGD73509.1"/>
    <property type="molecule type" value="Genomic_DNA"/>
</dbReference>
<reference evidence="6 7" key="1">
    <citation type="submission" date="2018-08" db="EMBL/GenBank/DDBJ databases">
        <title>A genome reference for cultivated species of the human gut microbiota.</title>
        <authorList>
            <person name="Zou Y."/>
            <person name="Xue W."/>
            <person name="Luo G."/>
        </authorList>
    </citation>
    <scope>NUCLEOTIDE SEQUENCE [LARGE SCALE GENOMIC DNA]</scope>
    <source>
        <strain evidence="6 7">AM25-6</strain>
    </source>
</reference>
<dbReference type="GO" id="GO:0004739">
    <property type="term" value="F:pyruvate dehydrogenase (acetyl-transferring) activity"/>
    <property type="evidence" value="ECO:0007669"/>
    <property type="project" value="TreeGrafter"/>
</dbReference>
<evidence type="ECO:0000256" key="3">
    <source>
        <dbReference type="ARBA" id="ARBA00023052"/>
    </source>
</evidence>
<dbReference type="SUPFAM" id="SSF52518">
    <property type="entry name" value="Thiamin diphosphate-binding fold (THDP-binding)"/>
    <property type="match status" value="1"/>
</dbReference>
<keyword evidence="4" id="KW-0175">Coiled coil</keyword>
<keyword evidence="2" id="KW-0560">Oxidoreductase</keyword>
<dbReference type="PANTHER" id="PTHR11516:SF60">
    <property type="entry name" value="PYRUVATE DEHYDROGENASE E1 COMPONENT SUBUNIT ALPHA"/>
    <property type="match status" value="1"/>
</dbReference>
<evidence type="ECO:0000256" key="4">
    <source>
        <dbReference type="SAM" id="Coils"/>
    </source>
</evidence>
<dbReference type="RefSeq" id="WP_117532522.1">
    <property type="nucleotide sequence ID" value="NZ_QUSM01000005.1"/>
</dbReference>
<protein>
    <submittedName>
        <fullName evidence="6">Thiamine pyrophosphate-dependent dehydrogenase E1 component subunit alpha</fullName>
    </submittedName>
</protein>
<organism evidence="6 7">
    <name type="scientific">Anaerofustis stercorihominis</name>
    <dbReference type="NCBI Taxonomy" id="214853"/>
    <lineage>
        <taxon>Bacteria</taxon>
        <taxon>Bacillati</taxon>
        <taxon>Bacillota</taxon>
        <taxon>Clostridia</taxon>
        <taxon>Eubacteriales</taxon>
        <taxon>Eubacteriaceae</taxon>
        <taxon>Anaerofustis</taxon>
    </lineage>
</organism>
<evidence type="ECO:0000256" key="2">
    <source>
        <dbReference type="ARBA" id="ARBA00023002"/>
    </source>
</evidence>
<feature type="domain" description="Dehydrogenase E1 component" evidence="5">
    <location>
        <begin position="14"/>
        <end position="305"/>
    </location>
</feature>
<evidence type="ECO:0000313" key="7">
    <source>
        <dbReference type="Proteomes" id="UP000261212"/>
    </source>
</evidence>
<dbReference type="GO" id="GO:0006086">
    <property type="term" value="P:pyruvate decarboxylation to acetyl-CoA"/>
    <property type="evidence" value="ECO:0007669"/>
    <property type="project" value="TreeGrafter"/>
</dbReference>
<dbReference type="Proteomes" id="UP000261212">
    <property type="component" value="Unassembled WGS sequence"/>
</dbReference>
<accession>A0A3E3DX05</accession>
<dbReference type="CDD" id="cd02000">
    <property type="entry name" value="TPP_E1_PDC_ADC_BCADC"/>
    <property type="match status" value="1"/>
</dbReference>
<dbReference type="InterPro" id="IPR029061">
    <property type="entry name" value="THDP-binding"/>
</dbReference>
<evidence type="ECO:0000256" key="1">
    <source>
        <dbReference type="ARBA" id="ARBA00001964"/>
    </source>
</evidence>
<dbReference type="InterPro" id="IPR050642">
    <property type="entry name" value="PDH_E1_Alpha_Subunit"/>
</dbReference>
<name>A0A3E3DX05_9FIRM</name>
<comment type="caution">
    <text evidence="6">The sequence shown here is derived from an EMBL/GenBank/DDBJ whole genome shotgun (WGS) entry which is preliminary data.</text>
</comment>